<dbReference type="STRING" id="679936.Sulac_2564"/>
<dbReference type="HOGENOM" id="CLU_067270_0_0_9"/>
<dbReference type="PANTHER" id="PTHR43679">
    <property type="entry name" value="OCTANOYLTRANSFERASE LIPM-RELATED"/>
    <property type="match status" value="1"/>
</dbReference>
<dbReference type="SUPFAM" id="SSF55681">
    <property type="entry name" value="Class II aaRS and biotin synthetases"/>
    <property type="match status" value="1"/>
</dbReference>
<dbReference type="Gene3D" id="3.30.930.10">
    <property type="entry name" value="Bira Bifunctional Protein, Domain 2"/>
    <property type="match status" value="1"/>
</dbReference>
<dbReference type="Proteomes" id="UP000005439">
    <property type="component" value="Chromosome"/>
</dbReference>
<reference evidence="2 3" key="2">
    <citation type="journal article" date="2012" name="Stand. Genomic Sci.">
        <title>Complete genome sequence of the moderately thermophilic mineral-sulfide-oxidizing firmicute Sulfobacillus acidophilus type strain (NAL(T)).</title>
        <authorList>
            <person name="Anderson I."/>
            <person name="Chertkov O."/>
            <person name="Chen A."/>
            <person name="Saunders E."/>
            <person name="Lapidus A."/>
            <person name="Nolan M."/>
            <person name="Lucas S."/>
            <person name="Hammon N."/>
            <person name="Deshpande S."/>
            <person name="Cheng J.F."/>
            <person name="Han C."/>
            <person name="Tapia R."/>
            <person name="Goodwin L.A."/>
            <person name="Pitluck S."/>
            <person name="Liolios K."/>
            <person name="Pagani I."/>
            <person name="Ivanova N."/>
            <person name="Mikhailova N."/>
            <person name="Pati A."/>
            <person name="Palaniappan K."/>
            <person name="Land M."/>
            <person name="Pan C."/>
            <person name="Rohde M."/>
            <person name="Pukall R."/>
            <person name="Goker M."/>
            <person name="Detter J.C."/>
            <person name="Woyke T."/>
            <person name="Bristow J."/>
            <person name="Eisen J.A."/>
            <person name="Markowitz V."/>
            <person name="Hugenholtz P."/>
            <person name="Kyrpides N.C."/>
            <person name="Klenk H.P."/>
            <person name="Mavromatis K."/>
        </authorList>
    </citation>
    <scope>NUCLEOTIDE SEQUENCE [LARGE SCALE GENOMIC DNA]</scope>
    <source>
        <strain evidence="3">ATCC 700253 / DSM 10332 / NAL</strain>
    </source>
</reference>
<keyword evidence="3" id="KW-1185">Reference proteome</keyword>
<dbReference type="Pfam" id="PF21948">
    <property type="entry name" value="LplA-B_cat"/>
    <property type="match status" value="1"/>
</dbReference>
<feature type="domain" description="BPL/LPL catalytic" evidence="1">
    <location>
        <begin position="35"/>
        <end position="234"/>
    </location>
</feature>
<evidence type="ECO:0000313" key="3">
    <source>
        <dbReference type="Proteomes" id="UP000005439"/>
    </source>
</evidence>
<dbReference type="InterPro" id="IPR004143">
    <property type="entry name" value="BPL_LPL_catalytic"/>
</dbReference>
<dbReference type="KEGG" id="sap:Sulac_2564"/>
<dbReference type="InterPro" id="IPR050664">
    <property type="entry name" value="Octanoyltrans_LipM/LipL"/>
</dbReference>
<dbReference type="PATRIC" id="fig|679936.5.peg.2653"/>
<dbReference type="GO" id="GO:0140096">
    <property type="term" value="F:catalytic activity, acting on a protein"/>
    <property type="evidence" value="ECO:0007669"/>
    <property type="project" value="UniProtKB-ARBA"/>
</dbReference>
<dbReference type="GO" id="GO:0009249">
    <property type="term" value="P:protein lipoylation"/>
    <property type="evidence" value="ECO:0007669"/>
    <property type="project" value="UniProtKB-ARBA"/>
</dbReference>
<proteinExistence type="predicted"/>
<dbReference type="AlphaFoldDB" id="G8TWN7"/>
<dbReference type="GO" id="GO:0016874">
    <property type="term" value="F:ligase activity"/>
    <property type="evidence" value="ECO:0007669"/>
    <property type="project" value="UniProtKB-KW"/>
</dbReference>
<dbReference type="GO" id="GO:0016740">
    <property type="term" value="F:transferase activity"/>
    <property type="evidence" value="ECO:0007669"/>
    <property type="project" value="UniProtKB-ARBA"/>
</dbReference>
<protein>
    <submittedName>
        <fullName evidence="2">Biotin/lipoate A/B protein ligase</fullName>
    </submittedName>
</protein>
<gene>
    <name evidence="2" type="ordered locus">Sulac_2564</name>
</gene>
<name>G8TWN7_SULAD</name>
<dbReference type="PANTHER" id="PTHR43679:SF2">
    <property type="entry name" value="OCTANOYL-[GCVH]:PROTEIN N-OCTANOYLTRANSFERASE"/>
    <property type="match status" value="1"/>
</dbReference>
<dbReference type="InterPro" id="IPR045864">
    <property type="entry name" value="aa-tRNA-synth_II/BPL/LPL"/>
</dbReference>
<dbReference type="EMBL" id="CP003179">
    <property type="protein sequence ID" value="AEW06026.1"/>
    <property type="molecule type" value="Genomic_DNA"/>
</dbReference>
<reference evidence="3" key="1">
    <citation type="submission" date="2011-12" db="EMBL/GenBank/DDBJ databases">
        <title>The complete genome of chromosome of Sulfobacillus acidophilus DSM 10332.</title>
        <authorList>
            <person name="Lucas S."/>
            <person name="Han J."/>
            <person name="Lapidus A."/>
            <person name="Bruce D."/>
            <person name="Goodwin L."/>
            <person name="Pitluck S."/>
            <person name="Peters L."/>
            <person name="Kyrpides N."/>
            <person name="Mavromatis K."/>
            <person name="Ivanova N."/>
            <person name="Mikhailova N."/>
            <person name="Chertkov O."/>
            <person name="Saunders E."/>
            <person name="Detter J.C."/>
            <person name="Tapia R."/>
            <person name="Han C."/>
            <person name="Land M."/>
            <person name="Hauser L."/>
            <person name="Markowitz V."/>
            <person name="Cheng J.-F."/>
            <person name="Hugenholtz P."/>
            <person name="Woyke T."/>
            <person name="Wu D."/>
            <person name="Pukall R."/>
            <person name="Gehrich-Schroeter G."/>
            <person name="Schneider S."/>
            <person name="Klenk H.-P."/>
            <person name="Eisen J.A."/>
        </authorList>
    </citation>
    <scope>NUCLEOTIDE SEQUENCE [LARGE SCALE GENOMIC DNA]</scope>
    <source>
        <strain evidence="3">ATCC 700253 / DSM 10332 / NAL</strain>
    </source>
</reference>
<evidence type="ECO:0000259" key="1">
    <source>
        <dbReference type="PROSITE" id="PS51733"/>
    </source>
</evidence>
<sequence length="266" mass="29340">MRPRARLVQLSREAPPEQLRLSPVLAETVARSTAASGEPAVIIRHQPAYVLLGPKDRRLPRLYEAVQWLESLGYPVLMRLGGGSAVLLDGHCLSFGVTRPCRDFTQWEKNFREMAWGAILGLRQLGIPADFGRAEGSYCEGPFDLVANGQKIAGIAQTIRGGYALVSGMVLWDQDPVATTALIQEFYERAGSDLRLRPEAVTALVRLPGQSQLTLESLEARLIQGFRELYDLVDHPLEPAEWALAESLYHTRVVQPTHMSTTPSAG</sequence>
<organism evidence="2 3">
    <name type="scientific">Sulfobacillus acidophilus (strain ATCC 700253 / DSM 10332 / NAL)</name>
    <dbReference type="NCBI Taxonomy" id="679936"/>
    <lineage>
        <taxon>Bacteria</taxon>
        <taxon>Bacillati</taxon>
        <taxon>Bacillota</taxon>
        <taxon>Clostridia</taxon>
        <taxon>Eubacteriales</taxon>
        <taxon>Clostridiales Family XVII. Incertae Sedis</taxon>
        <taxon>Sulfobacillus</taxon>
    </lineage>
</organism>
<accession>G8TWN7</accession>
<evidence type="ECO:0000313" key="2">
    <source>
        <dbReference type="EMBL" id="AEW06026.1"/>
    </source>
</evidence>
<keyword evidence="2" id="KW-0436">Ligase</keyword>
<dbReference type="PROSITE" id="PS51733">
    <property type="entry name" value="BPL_LPL_CATALYTIC"/>
    <property type="match status" value="1"/>
</dbReference>